<reference evidence="1 2" key="1">
    <citation type="submission" date="2013-12" db="EMBL/GenBank/DDBJ databases">
        <authorList>
            <person name="Zelazny A."/>
            <person name="Olivier K."/>
            <person name="Holland S."/>
            <person name="Lenaerts A."/>
            <person name="Ordway D."/>
            <person name="DeGroote M.A."/>
            <person name="Parker T."/>
            <person name="Sizemore C."/>
            <person name="Tallon L.J."/>
            <person name="Sadzewicz L.K."/>
            <person name="Sengamalay N."/>
            <person name="Fraser C.M."/>
            <person name="Hine E."/>
            <person name="Shefchek K.A."/>
            <person name="Das S.P."/>
            <person name="Tettelin H."/>
        </authorList>
    </citation>
    <scope>NUCLEOTIDE SEQUENCE [LARGE SCALE GENOMIC DNA]</scope>
    <source>
        <strain evidence="1 2">1956</strain>
    </source>
</reference>
<accession>X8CSQ8</accession>
<gene>
    <name evidence="1" type="ORF">I550_2026</name>
</gene>
<dbReference type="EMBL" id="JAOG01000001">
    <property type="protein sequence ID" value="EUA58881.1"/>
    <property type="molecule type" value="Genomic_DNA"/>
</dbReference>
<evidence type="ECO:0000313" key="1">
    <source>
        <dbReference type="EMBL" id="EUA58881.1"/>
    </source>
</evidence>
<dbReference type="AlphaFoldDB" id="X8CSQ8"/>
<comment type="caution">
    <text evidence="1">The sequence shown here is derived from an EMBL/GenBank/DDBJ whole genome shotgun (WGS) entry which is preliminary data.</text>
</comment>
<proteinExistence type="predicted"/>
<sequence>MPASPIGEAGIAFSDLYSGIQTPKKSNPHWLKRGFQYGVSW</sequence>
<dbReference type="Proteomes" id="UP000020825">
    <property type="component" value="Unassembled WGS sequence"/>
</dbReference>
<protein>
    <submittedName>
        <fullName evidence="1">Uncharacterized protein</fullName>
    </submittedName>
</protein>
<name>X8CSQ8_MYCIT</name>
<dbReference type="PATRIC" id="fig|1299331.3.peg.1968"/>
<evidence type="ECO:0000313" key="2">
    <source>
        <dbReference type="Proteomes" id="UP000020825"/>
    </source>
</evidence>
<organism evidence="1 2">
    <name type="scientific">Mycobacterium intracellulare 1956</name>
    <dbReference type="NCBI Taxonomy" id="1299331"/>
    <lineage>
        <taxon>Bacteria</taxon>
        <taxon>Bacillati</taxon>
        <taxon>Actinomycetota</taxon>
        <taxon>Actinomycetes</taxon>
        <taxon>Mycobacteriales</taxon>
        <taxon>Mycobacteriaceae</taxon>
        <taxon>Mycobacterium</taxon>
        <taxon>Mycobacterium avium complex (MAC)</taxon>
    </lineage>
</organism>